<organism evidence="1 2">
    <name type="scientific">Legionella impletisoli</name>
    <dbReference type="NCBI Taxonomy" id="343510"/>
    <lineage>
        <taxon>Bacteria</taxon>
        <taxon>Pseudomonadati</taxon>
        <taxon>Pseudomonadota</taxon>
        <taxon>Gammaproteobacteria</taxon>
        <taxon>Legionellales</taxon>
        <taxon>Legionellaceae</taxon>
        <taxon>Legionella</taxon>
    </lineage>
</organism>
<keyword evidence="2" id="KW-1185">Reference proteome</keyword>
<evidence type="ECO:0000313" key="2">
    <source>
        <dbReference type="Proteomes" id="UP000630149"/>
    </source>
</evidence>
<evidence type="ECO:0000313" key="1">
    <source>
        <dbReference type="EMBL" id="GGI81806.1"/>
    </source>
</evidence>
<protein>
    <recommendedName>
        <fullName evidence="3">Ankyrin repeat protein</fullName>
    </recommendedName>
</protein>
<dbReference type="Gene3D" id="1.25.40.20">
    <property type="entry name" value="Ankyrin repeat-containing domain"/>
    <property type="match status" value="1"/>
</dbReference>
<accession>A0A917JS38</accession>
<gene>
    <name evidence="1" type="ORF">GCM10007966_07940</name>
</gene>
<dbReference type="AlphaFoldDB" id="A0A917JS38"/>
<evidence type="ECO:0008006" key="3">
    <source>
        <dbReference type="Google" id="ProtNLM"/>
    </source>
</evidence>
<dbReference type="Proteomes" id="UP000630149">
    <property type="component" value="Unassembled WGS sequence"/>
</dbReference>
<sequence>MFDRSENRANLSNEALGQAFLHALCTNMDEAFKLWKIIQDKPLASQAAILQERDSEGNSALMLYNGVVGKTLLFQRNYFNLLQNIIGAIKTWPTELSLPLLLQQNALQEHALLSAIKFESQLNDVNSLVPTLFELISGYNPLERFKLLAHRDHHKQTVFMYILSTWSRYLKEFAACVTDIAPHHVMDLLSFANDQGENAWTFIMRTQPSALRYILPLLQRLKLNTQESILSQVDSEGRNALMRAAYWNLEDLSPLKEQLVGLCTEQQDKIMKQANIHYPKVLSVILDMVTHFSRATKLALMTQCDSRGATFLRIALDKCPQLIQPILQIVNELPFDEQQKIFAPMQVSMSPKALRSMTKEQQKACQCIKDAHAECQQQRKRLENLYDQDIRLVPSKPNFFAQQSRFMPLSPDILASTGGFEAVTAPKESPTRPKTI</sequence>
<name>A0A917JS38_9GAMM</name>
<dbReference type="RefSeq" id="WP_131775697.1">
    <property type="nucleotide sequence ID" value="NZ_BMOB01000002.1"/>
</dbReference>
<reference evidence="1" key="2">
    <citation type="submission" date="2020-09" db="EMBL/GenBank/DDBJ databases">
        <authorList>
            <person name="Sun Q."/>
            <person name="Ohkuma M."/>
        </authorList>
    </citation>
    <scope>NUCLEOTIDE SEQUENCE</scope>
    <source>
        <strain evidence="1">JCM 13919</strain>
    </source>
</reference>
<dbReference type="InterPro" id="IPR036770">
    <property type="entry name" value="Ankyrin_rpt-contain_sf"/>
</dbReference>
<dbReference type="EMBL" id="BMOB01000002">
    <property type="protein sequence ID" value="GGI81806.1"/>
    <property type="molecule type" value="Genomic_DNA"/>
</dbReference>
<reference evidence="1" key="1">
    <citation type="journal article" date="2014" name="Int. J. Syst. Evol. Microbiol.">
        <title>Complete genome sequence of Corynebacterium casei LMG S-19264T (=DSM 44701T), isolated from a smear-ripened cheese.</title>
        <authorList>
            <consortium name="US DOE Joint Genome Institute (JGI-PGF)"/>
            <person name="Walter F."/>
            <person name="Albersmeier A."/>
            <person name="Kalinowski J."/>
            <person name="Ruckert C."/>
        </authorList>
    </citation>
    <scope>NUCLEOTIDE SEQUENCE</scope>
    <source>
        <strain evidence="1">JCM 13919</strain>
    </source>
</reference>
<proteinExistence type="predicted"/>
<comment type="caution">
    <text evidence="1">The sequence shown here is derived from an EMBL/GenBank/DDBJ whole genome shotgun (WGS) entry which is preliminary data.</text>
</comment>